<dbReference type="Proteomes" id="UP000499080">
    <property type="component" value="Unassembled WGS sequence"/>
</dbReference>
<evidence type="ECO:0000313" key="2">
    <source>
        <dbReference type="Proteomes" id="UP000499080"/>
    </source>
</evidence>
<accession>A0A4Y2SMS9</accession>
<organism evidence="1 2">
    <name type="scientific">Araneus ventricosus</name>
    <name type="common">Orbweaver spider</name>
    <name type="synonym">Epeira ventricosa</name>
    <dbReference type="NCBI Taxonomy" id="182803"/>
    <lineage>
        <taxon>Eukaryota</taxon>
        <taxon>Metazoa</taxon>
        <taxon>Ecdysozoa</taxon>
        <taxon>Arthropoda</taxon>
        <taxon>Chelicerata</taxon>
        <taxon>Arachnida</taxon>
        <taxon>Araneae</taxon>
        <taxon>Araneomorphae</taxon>
        <taxon>Entelegynae</taxon>
        <taxon>Araneoidea</taxon>
        <taxon>Araneidae</taxon>
        <taxon>Araneus</taxon>
    </lineage>
</organism>
<name>A0A4Y2SMS9_ARAVE</name>
<dbReference type="EMBL" id="BGPR01022503">
    <property type="protein sequence ID" value="GBN88866.1"/>
    <property type="molecule type" value="Genomic_DNA"/>
</dbReference>
<keyword evidence="2" id="KW-1185">Reference proteome</keyword>
<comment type="caution">
    <text evidence="1">The sequence shown here is derived from an EMBL/GenBank/DDBJ whole genome shotgun (WGS) entry which is preliminary data.</text>
</comment>
<dbReference type="AlphaFoldDB" id="A0A4Y2SMS9"/>
<protein>
    <submittedName>
        <fullName evidence="1">Uncharacterized protein</fullName>
    </submittedName>
</protein>
<gene>
    <name evidence="1" type="ORF">AVEN_241467_1</name>
</gene>
<reference evidence="1 2" key="1">
    <citation type="journal article" date="2019" name="Sci. Rep.">
        <title>Orb-weaving spider Araneus ventricosus genome elucidates the spidroin gene catalogue.</title>
        <authorList>
            <person name="Kono N."/>
            <person name="Nakamura H."/>
            <person name="Ohtoshi R."/>
            <person name="Moran D.A.P."/>
            <person name="Shinohara A."/>
            <person name="Yoshida Y."/>
            <person name="Fujiwara M."/>
            <person name="Mori M."/>
            <person name="Tomita M."/>
            <person name="Arakawa K."/>
        </authorList>
    </citation>
    <scope>NUCLEOTIDE SEQUENCE [LARGE SCALE GENOMIC DNA]</scope>
</reference>
<sequence>MIACHIYSMKAQQQLTLIGECSKSHSTRETPEFSEKRRYKRQVAKYVDLAMTPNLSPKTSPRKKNTFNLQNLKKYSNMSTKRLGVPMTRGFCSDFKADPHV</sequence>
<proteinExistence type="predicted"/>
<evidence type="ECO:0000313" key="1">
    <source>
        <dbReference type="EMBL" id="GBN88866.1"/>
    </source>
</evidence>